<dbReference type="Proteomes" id="UP000193685">
    <property type="component" value="Unassembled WGS sequence"/>
</dbReference>
<dbReference type="GeneID" id="63786368"/>
<evidence type="ECO:0000313" key="2">
    <source>
        <dbReference type="Proteomes" id="UP000193685"/>
    </source>
</evidence>
<comment type="caution">
    <text evidence="1">The sequence shown here is derived from an EMBL/GenBank/DDBJ whole genome shotgun (WGS) entry which is preliminary data.</text>
</comment>
<dbReference type="PROSITE" id="PS50818">
    <property type="entry name" value="INTEIN_C_TER"/>
    <property type="match status" value="1"/>
</dbReference>
<reference evidence="1 2" key="1">
    <citation type="submission" date="2016-07" db="EMBL/GenBank/DDBJ databases">
        <title>Pervasive Adenine N6-methylation of Active Genes in Fungi.</title>
        <authorList>
            <consortium name="DOE Joint Genome Institute"/>
            <person name="Mondo S.J."/>
            <person name="Dannebaum R.O."/>
            <person name="Kuo R.C."/>
            <person name="Labutti K."/>
            <person name="Haridas S."/>
            <person name="Kuo A."/>
            <person name="Salamov A."/>
            <person name="Ahrendt S.R."/>
            <person name="Lipzen A."/>
            <person name="Sullivan W."/>
            <person name="Andreopoulos W.B."/>
            <person name="Clum A."/>
            <person name="Lindquist E."/>
            <person name="Daum C."/>
            <person name="Ramamoorthy G.K."/>
            <person name="Gryganskyi A."/>
            <person name="Culley D."/>
            <person name="Magnuson J.K."/>
            <person name="James T.Y."/>
            <person name="O'Malley M.A."/>
            <person name="Stajich J.E."/>
            <person name="Spatafora J.W."/>
            <person name="Visel A."/>
            <person name="Grigoriev I.V."/>
        </authorList>
    </citation>
    <scope>NUCLEOTIDE SEQUENCE [LARGE SCALE GENOMIC DNA]</scope>
    <source>
        <strain evidence="1 2">12-1054</strain>
    </source>
</reference>
<dbReference type="AlphaFoldDB" id="A0A1Y2F518"/>
<evidence type="ECO:0000313" key="1">
    <source>
        <dbReference type="EMBL" id="ORY78972.1"/>
    </source>
</evidence>
<protein>
    <submittedName>
        <fullName evidence="1">Uncharacterized protein</fullName>
    </submittedName>
</protein>
<organism evidence="1 2">
    <name type="scientific">Protomyces lactucae-debilis</name>
    <dbReference type="NCBI Taxonomy" id="2754530"/>
    <lineage>
        <taxon>Eukaryota</taxon>
        <taxon>Fungi</taxon>
        <taxon>Dikarya</taxon>
        <taxon>Ascomycota</taxon>
        <taxon>Taphrinomycotina</taxon>
        <taxon>Taphrinomycetes</taxon>
        <taxon>Taphrinales</taxon>
        <taxon>Protomycetaceae</taxon>
        <taxon>Protomyces</taxon>
    </lineage>
</organism>
<dbReference type="RefSeq" id="XP_040723604.1">
    <property type="nucleotide sequence ID" value="XM_040869769.1"/>
</dbReference>
<proteinExistence type="predicted"/>
<keyword evidence="2" id="KW-1185">Reference proteome</keyword>
<dbReference type="EMBL" id="MCFI01000016">
    <property type="protein sequence ID" value="ORY78972.1"/>
    <property type="molecule type" value="Genomic_DNA"/>
</dbReference>
<name>A0A1Y2F518_PROLT</name>
<gene>
    <name evidence="1" type="ORF">BCR37DRAFT_381839</name>
</gene>
<accession>A0A1Y2F518</accession>
<dbReference type="InterPro" id="IPR030934">
    <property type="entry name" value="Intein_C"/>
</dbReference>
<sequence length="81" mass="8952">MFIEAERSICLAVAFNQTTSRHQMSVLQLCVDCHIFIVADMSDLAIIITFLAHNCAIISRLGSFYIDANLAFRASSGVLKD</sequence>